<dbReference type="InterPro" id="IPR051708">
    <property type="entry name" value="Plant_Aspart_Prot_A1"/>
</dbReference>
<dbReference type="FunFam" id="2.40.70.10:FF:000016">
    <property type="entry name" value="Probable aspartic protease At2g35615"/>
    <property type="match status" value="1"/>
</dbReference>
<feature type="domain" description="Peptidase A1" evidence="9">
    <location>
        <begin position="96"/>
        <end position="431"/>
    </location>
</feature>
<dbReference type="PROSITE" id="PS00141">
    <property type="entry name" value="ASP_PROTEASE"/>
    <property type="match status" value="1"/>
</dbReference>
<evidence type="ECO:0000259" key="9">
    <source>
        <dbReference type="PROSITE" id="PS51767"/>
    </source>
</evidence>
<accession>A0AAV6X804</accession>
<organism evidence="10 11">
    <name type="scientific">Buddleja alternifolia</name>
    <dbReference type="NCBI Taxonomy" id="168488"/>
    <lineage>
        <taxon>Eukaryota</taxon>
        <taxon>Viridiplantae</taxon>
        <taxon>Streptophyta</taxon>
        <taxon>Embryophyta</taxon>
        <taxon>Tracheophyta</taxon>
        <taxon>Spermatophyta</taxon>
        <taxon>Magnoliopsida</taxon>
        <taxon>eudicotyledons</taxon>
        <taxon>Gunneridae</taxon>
        <taxon>Pentapetalae</taxon>
        <taxon>asterids</taxon>
        <taxon>lamiids</taxon>
        <taxon>Lamiales</taxon>
        <taxon>Scrophulariaceae</taxon>
        <taxon>Buddlejeae</taxon>
        <taxon>Buddleja</taxon>
    </lineage>
</organism>
<dbReference type="Pfam" id="PF14543">
    <property type="entry name" value="TAXi_N"/>
    <property type="match status" value="1"/>
</dbReference>
<dbReference type="PROSITE" id="PS51767">
    <property type="entry name" value="PEPTIDASE_A1"/>
    <property type="match status" value="1"/>
</dbReference>
<gene>
    <name evidence="10" type="ORF">BUALT_Bualt10G0083000</name>
</gene>
<evidence type="ECO:0000256" key="8">
    <source>
        <dbReference type="SAM" id="SignalP"/>
    </source>
</evidence>
<evidence type="ECO:0000313" key="10">
    <source>
        <dbReference type="EMBL" id="KAG8375270.1"/>
    </source>
</evidence>
<dbReference type="InterPro" id="IPR034161">
    <property type="entry name" value="Pepsin-like_plant"/>
</dbReference>
<dbReference type="InterPro" id="IPR032861">
    <property type="entry name" value="TAXi_N"/>
</dbReference>
<keyword evidence="4" id="KW-0064">Aspartyl protease</keyword>
<feature type="signal peptide" evidence="8">
    <location>
        <begin position="1"/>
        <end position="30"/>
    </location>
</feature>
<evidence type="ECO:0000256" key="3">
    <source>
        <dbReference type="ARBA" id="ARBA00022729"/>
    </source>
</evidence>
<proteinExistence type="inferred from homology"/>
<evidence type="ECO:0000256" key="5">
    <source>
        <dbReference type="ARBA" id="ARBA00022801"/>
    </source>
</evidence>
<dbReference type="SUPFAM" id="SSF50630">
    <property type="entry name" value="Acid proteases"/>
    <property type="match status" value="1"/>
</dbReference>
<evidence type="ECO:0000256" key="7">
    <source>
        <dbReference type="SAM" id="MobiDB-lite"/>
    </source>
</evidence>
<dbReference type="CDD" id="cd05476">
    <property type="entry name" value="pepsin_A_like_plant"/>
    <property type="match status" value="1"/>
</dbReference>
<evidence type="ECO:0000256" key="1">
    <source>
        <dbReference type="ARBA" id="ARBA00007447"/>
    </source>
</evidence>
<keyword evidence="5" id="KW-0378">Hydrolase</keyword>
<keyword evidence="3 8" id="KW-0732">Signal</keyword>
<dbReference type="InterPro" id="IPR021109">
    <property type="entry name" value="Peptidase_aspartic_dom_sf"/>
</dbReference>
<comment type="similarity">
    <text evidence="1">Belongs to the peptidase A1 family.</text>
</comment>
<sequence>MALYYKPLSIFLTTLLPLFVSLCLIPLSEATKNGGITVDLIHRDSPFSPSYDPSNTRFERLWSSFHRSISRRSSFRSTSSSPYSIEAGITPIGGEYLMKIHIGTPPVEVLAIADTGSDLTWTQCQPCVQCYTQTAPVFDPTKTISYRTVSCTAPQCNSVSGAESCDNNSNNCNYQVSYGDNSYSKGDLAVETFTFDSTSQEKATFPKVVFGCGHENDGTFNGSGSGIIGLGGGSLSIVRQLEKSIGGKFSYCLTYLDSNASSKISFGNDAIVAGPNVLSTPLITKSPDTFYYLTLEAISVGNERFEYNSNSKALGDEGNIIIDSGTTLTFIPSTFYDGLESSLVKSINGNRVNDSQGLFRLCYELPSDGELNSPPITAHFTGADLVLPQGSIFLEVEKGVACLTLIPSEDLAIFVKGKSSYEQSGSSIAIASGLEWIKLSRVMDSVGMPTLMDRPVEGKSKGRKKRLALREHLG</sequence>
<dbReference type="InterPro" id="IPR032799">
    <property type="entry name" value="TAXi_C"/>
</dbReference>
<dbReference type="EMBL" id="WHWC01000010">
    <property type="protein sequence ID" value="KAG8375270.1"/>
    <property type="molecule type" value="Genomic_DNA"/>
</dbReference>
<reference evidence="10" key="1">
    <citation type="submission" date="2019-10" db="EMBL/GenBank/DDBJ databases">
        <authorList>
            <person name="Zhang R."/>
            <person name="Pan Y."/>
            <person name="Wang J."/>
            <person name="Ma R."/>
            <person name="Yu S."/>
        </authorList>
    </citation>
    <scope>NUCLEOTIDE SEQUENCE</scope>
    <source>
        <strain evidence="10">LA-IB0</strain>
        <tissue evidence="10">Leaf</tissue>
    </source>
</reference>
<keyword evidence="6" id="KW-0325">Glycoprotein</keyword>
<evidence type="ECO:0000313" key="11">
    <source>
        <dbReference type="Proteomes" id="UP000826271"/>
    </source>
</evidence>
<dbReference type="PANTHER" id="PTHR47967">
    <property type="entry name" value="OS07G0603500 PROTEIN-RELATED"/>
    <property type="match status" value="1"/>
</dbReference>
<dbReference type="GO" id="GO:0004190">
    <property type="term" value="F:aspartic-type endopeptidase activity"/>
    <property type="evidence" value="ECO:0007669"/>
    <property type="project" value="UniProtKB-KW"/>
</dbReference>
<dbReference type="Pfam" id="PF14541">
    <property type="entry name" value="TAXi_C"/>
    <property type="match status" value="1"/>
</dbReference>
<evidence type="ECO:0000256" key="2">
    <source>
        <dbReference type="ARBA" id="ARBA00022670"/>
    </source>
</evidence>
<dbReference type="Proteomes" id="UP000826271">
    <property type="component" value="Unassembled WGS sequence"/>
</dbReference>
<evidence type="ECO:0000256" key="4">
    <source>
        <dbReference type="ARBA" id="ARBA00022750"/>
    </source>
</evidence>
<dbReference type="AlphaFoldDB" id="A0AAV6X804"/>
<comment type="caution">
    <text evidence="10">The sequence shown here is derived from an EMBL/GenBank/DDBJ whole genome shotgun (WGS) entry which is preliminary data.</text>
</comment>
<keyword evidence="11" id="KW-1185">Reference proteome</keyword>
<dbReference type="PANTHER" id="PTHR47967:SF128">
    <property type="entry name" value="ASPARTIC PROTEINASE CDR1-LIKE"/>
    <property type="match status" value="1"/>
</dbReference>
<feature type="region of interest" description="Disordered" evidence="7">
    <location>
        <begin position="452"/>
        <end position="474"/>
    </location>
</feature>
<dbReference type="GO" id="GO:0006508">
    <property type="term" value="P:proteolysis"/>
    <property type="evidence" value="ECO:0007669"/>
    <property type="project" value="UniProtKB-KW"/>
</dbReference>
<evidence type="ECO:0000256" key="6">
    <source>
        <dbReference type="ARBA" id="ARBA00023180"/>
    </source>
</evidence>
<keyword evidence="2" id="KW-0645">Protease</keyword>
<dbReference type="InterPro" id="IPR033121">
    <property type="entry name" value="PEPTIDASE_A1"/>
</dbReference>
<feature type="chain" id="PRO_5043350027" description="Peptidase A1 domain-containing protein" evidence="8">
    <location>
        <begin position="31"/>
        <end position="474"/>
    </location>
</feature>
<protein>
    <recommendedName>
        <fullName evidence="9">Peptidase A1 domain-containing protein</fullName>
    </recommendedName>
</protein>
<dbReference type="Gene3D" id="2.40.70.10">
    <property type="entry name" value="Acid Proteases"/>
    <property type="match status" value="2"/>
</dbReference>
<dbReference type="GO" id="GO:0005576">
    <property type="term" value="C:extracellular region"/>
    <property type="evidence" value="ECO:0007669"/>
    <property type="project" value="TreeGrafter"/>
</dbReference>
<name>A0AAV6X804_9LAMI</name>
<dbReference type="InterPro" id="IPR001969">
    <property type="entry name" value="Aspartic_peptidase_AS"/>
</dbReference>